<dbReference type="STRING" id="1526658.BHK69_15970"/>
<dbReference type="GO" id="GO:0006637">
    <property type="term" value="P:acyl-CoA metabolic process"/>
    <property type="evidence" value="ECO:0007669"/>
    <property type="project" value="TreeGrafter"/>
</dbReference>
<dbReference type="KEGG" id="bvv:BHK69_15970"/>
<keyword evidence="4" id="KW-0067">ATP-binding</keyword>
<evidence type="ECO:0000313" key="7">
    <source>
        <dbReference type="EMBL" id="AOO81749.1"/>
    </source>
</evidence>
<feature type="domain" description="AMP-binding enzyme C-terminal" evidence="6">
    <location>
        <begin position="457"/>
        <end position="535"/>
    </location>
</feature>
<dbReference type="SUPFAM" id="SSF56801">
    <property type="entry name" value="Acetyl-CoA synthetase-like"/>
    <property type="match status" value="1"/>
</dbReference>
<evidence type="ECO:0000256" key="3">
    <source>
        <dbReference type="ARBA" id="ARBA00022741"/>
    </source>
</evidence>
<accession>A0A1D7U311</accession>
<dbReference type="InterPro" id="IPR042099">
    <property type="entry name" value="ANL_N_sf"/>
</dbReference>
<dbReference type="GO" id="GO:0016405">
    <property type="term" value="F:CoA-ligase activity"/>
    <property type="evidence" value="ECO:0007669"/>
    <property type="project" value="UniProtKB-ARBA"/>
</dbReference>
<dbReference type="Gene3D" id="3.40.50.12780">
    <property type="entry name" value="N-terminal domain of ligase-like"/>
    <property type="match status" value="1"/>
</dbReference>
<dbReference type="RefSeq" id="WP_069690960.1">
    <property type="nucleotide sequence ID" value="NZ_CP017147.1"/>
</dbReference>
<dbReference type="OrthoDB" id="9803968at2"/>
<dbReference type="Proteomes" id="UP000094969">
    <property type="component" value="Chromosome"/>
</dbReference>
<evidence type="ECO:0000259" key="5">
    <source>
        <dbReference type="Pfam" id="PF00501"/>
    </source>
</evidence>
<feature type="domain" description="AMP-dependent synthetase/ligase" evidence="5">
    <location>
        <begin position="35"/>
        <end position="391"/>
    </location>
</feature>
<dbReference type="GO" id="GO:0015645">
    <property type="term" value="F:fatty acid ligase activity"/>
    <property type="evidence" value="ECO:0007669"/>
    <property type="project" value="TreeGrafter"/>
</dbReference>
<evidence type="ECO:0000256" key="2">
    <source>
        <dbReference type="ARBA" id="ARBA00022598"/>
    </source>
</evidence>
<reference evidence="7 8" key="1">
    <citation type="journal article" date="2015" name="Antonie Van Leeuwenhoek">
        <title>Bosea vaviloviae sp. nov., a new species of slow-growing rhizobia isolated from nodules of the relict species Vavilovia formosa (Stev.) Fed.</title>
        <authorList>
            <person name="Safronova V.I."/>
            <person name="Kuznetsova I.G."/>
            <person name="Sazanova A.L."/>
            <person name="Kimeklis A.K."/>
            <person name="Belimov A.A."/>
            <person name="Andronov E.E."/>
            <person name="Pinaev A.G."/>
            <person name="Chizhevskaya E.P."/>
            <person name="Pukhaev A.R."/>
            <person name="Popov K.P."/>
            <person name="Willems A."/>
            <person name="Tikhonovich I.A."/>
        </authorList>
    </citation>
    <scope>NUCLEOTIDE SEQUENCE [LARGE SCALE GENOMIC DNA]</scope>
    <source>
        <strain evidence="7 8">Vaf18</strain>
    </source>
</reference>
<evidence type="ECO:0000256" key="1">
    <source>
        <dbReference type="ARBA" id="ARBA00006432"/>
    </source>
</evidence>
<sequence length="557" mass="59358">MPARQHASALSRIRELVAIYSDPNASVAELLCDRRSPDALAYRIIGADLEASDLSYGALRAQSERFTAALADLGIGPGDRVATLMGKGADYLIALMGIWRLGAVHVPIFTAFAPPAIAFRLIGSGAKAVICDTAQQQKLLPGDDIPADPPWQVVTTAEAGTALPGALRFTALLEAQSPGMAAAALGGDAPIIQIYTSGTTGTPKGVVVPTKALAGFQAYAEFGLALRSDDLYWCAADPGWAYGLYFGVLGSLTTGVPSLLQQAGFDAGTTFEILAQYGVTNFAAAPTVYRSLRSFAGPAPKITKLRCASSAGEPLTPEVNEWAASALGVLVHDHYGQTEAGMLLNNHHHPDLAAPLRPGSMGKPLPGWSALVLKEQEDAPAEDGELGRVAIEVKDSPLAWFSGYIDDPLKSAEKFAGDGRWYLTGDAGRRDQDGYYHFSSRDDDVIIMAGYRIGPFEIESVIVTNPAVSECAVVAVPDSTRGEVLEAFVVLRGGEAPSPEQAKNIQNWVKTRYAAHAFPRHVHFIDALPKTPSGKVQRFLLRQQRREQLADLVAEAR</sequence>
<dbReference type="InterPro" id="IPR051087">
    <property type="entry name" value="Mitochondrial_ACSM"/>
</dbReference>
<dbReference type="GO" id="GO:0006633">
    <property type="term" value="P:fatty acid biosynthetic process"/>
    <property type="evidence" value="ECO:0007669"/>
    <property type="project" value="TreeGrafter"/>
</dbReference>
<dbReference type="PANTHER" id="PTHR43605:SF10">
    <property type="entry name" value="ACYL-COA SYNTHETASE MEDIUM CHAIN FAMILY MEMBER 3"/>
    <property type="match status" value="1"/>
</dbReference>
<evidence type="ECO:0000313" key="8">
    <source>
        <dbReference type="Proteomes" id="UP000094969"/>
    </source>
</evidence>
<keyword evidence="8" id="KW-1185">Reference proteome</keyword>
<dbReference type="EMBL" id="CP017147">
    <property type="protein sequence ID" value="AOO81749.1"/>
    <property type="molecule type" value="Genomic_DNA"/>
</dbReference>
<dbReference type="AlphaFoldDB" id="A0A1D7U311"/>
<dbReference type="GO" id="GO:0004321">
    <property type="term" value="F:fatty-acyl-CoA synthase activity"/>
    <property type="evidence" value="ECO:0007669"/>
    <property type="project" value="TreeGrafter"/>
</dbReference>
<dbReference type="PANTHER" id="PTHR43605">
    <property type="entry name" value="ACYL-COENZYME A SYNTHETASE"/>
    <property type="match status" value="1"/>
</dbReference>
<dbReference type="Gene3D" id="3.30.300.30">
    <property type="match status" value="1"/>
</dbReference>
<comment type="similarity">
    <text evidence="1">Belongs to the ATP-dependent AMP-binding enzyme family.</text>
</comment>
<evidence type="ECO:0000259" key="6">
    <source>
        <dbReference type="Pfam" id="PF13193"/>
    </source>
</evidence>
<keyword evidence="2" id="KW-0436">Ligase</keyword>
<gene>
    <name evidence="7" type="ORF">BHK69_15970</name>
</gene>
<dbReference type="GO" id="GO:0005524">
    <property type="term" value="F:ATP binding"/>
    <property type="evidence" value="ECO:0007669"/>
    <property type="project" value="UniProtKB-KW"/>
</dbReference>
<name>A0A1D7U311_9HYPH</name>
<proteinExistence type="inferred from homology"/>
<dbReference type="InterPro" id="IPR000873">
    <property type="entry name" value="AMP-dep_synth/lig_dom"/>
</dbReference>
<protein>
    <submittedName>
        <fullName evidence="7">AMP-dependent synthetase</fullName>
    </submittedName>
</protein>
<dbReference type="InterPro" id="IPR025110">
    <property type="entry name" value="AMP-bd_C"/>
</dbReference>
<evidence type="ECO:0000256" key="4">
    <source>
        <dbReference type="ARBA" id="ARBA00022840"/>
    </source>
</evidence>
<dbReference type="Pfam" id="PF13193">
    <property type="entry name" value="AMP-binding_C"/>
    <property type="match status" value="1"/>
</dbReference>
<keyword evidence="3" id="KW-0547">Nucleotide-binding</keyword>
<dbReference type="Pfam" id="PF00501">
    <property type="entry name" value="AMP-binding"/>
    <property type="match status" value="1"/>
</dbReference>
<organism evidence="7 8">
    <name type="scientific">Bosea vaviloviae</name>
    <dbReference type="NCBI Taxonomy" id="1526658"/>
    <lineage>
        <taxon>Bacteria</taxon>
        <taxon>Pseudomonadati</taxon>
        <taxon>Pseudomonadota</taxon>
        <taxon>Alphaproteobacteria</taxon>
        <taxon>Hyphomicrobiales</taxon>
        <taxon>Boseaceae</taxon>
        <taxon>Bosea</taxon>
    </lineage>
</organism>
<dbReference type="InterPro" id="IPR045851">
    <property type="entry name" value="AMP-bd_C_sf"/>
</dbReference>